<reference evidence="9 10" key="1">
    <citation type="submission" date="2019-09" db="EMBL/GenBank/DDBJ databases">
        <authorList>
            <person name="Valk L.C."/>
        </authorList>
    </citation>
    <scope>NUCLEOTIDE SEQUENCE [LARGE SCALE GENOMIC DNA]</scope>
    <source>
        <strain evidence="9">GalUA</strain>
    </source>
</reference>
<sequence>MNRKIVLTLLIIICFCLQCTLFKALSLGYIAPNLLIIITSSFGLMRGKKEGLIIGFFCGFLIDIFYGDVLGFYALVYMYIGYVNGFFNKIFYDEDIKLPIILITLSDFVYGFIIYLFLFLLRTRLDIMYYIVHIIIPEVVYTVVVTIVFYRVIRAINRKLESREKRSASKFV</sequence>
<dbReference type="PIRSF" id="PIRSF037497">
    <property type="entry name" value="MreD_Clostridium/Treponema_prd"/>
    <property type="match status" value="1"/>
</dbReference>
<dbReference type="NCBIfam" id="TIGR03426">
    <property type="entry name" value="shape_MreD"/>
    <property type="match status" value="1"/>
</dbReference>
<dbReference type="Pfam" id="PF04093">
    <property type="entry name" value="MreD"/>
    <property type="match status" value="1"/>
</dbReference>
<reference evidence="9 10" key="2">
    <citation type="submission" date="2020-02" db="EMBL/GenBank/DDBJ databases">
        <title>Candidatus Galacturonibacter soehngenii shows hetero-acetogenic catabolism of galacturonic acid but lacks a canonical carbon monoxide dehydrogenase/acetyl-CoA synthase complex.</title>
        <authorList>
            <person name="Diender M."/>
            <person name="Stouten G.R."/>
            <person name="Petersen J.F."/>
            <person name="Nielsen P.H."/>
            <person name="Dueholm M.S."/>
            <person name="Pronk J.T."/>
            <person name="Van Loosdrecht M.C.M."/>
        </authorList>
    </citation>
    <scope>NUCLEOTIDE SEQUENCE [LARGE SCALE GENOMIC DNA]</scope>
    <source>
        <strain evidence="9">GalUA</strain>
    </source>
</reference>
<dbReference type="GO" id="GO:0005886">
    <property type="term" value="C:plasma membrane"/>
    <property type="evidence" value="ECO:0007669"/>
    <property type="project" value="UniProtKB-SubCell"/>
</dbReference>
<dbReference type="Gene3D" id="1.10.1760.20">
    <property type="match status" value="1"/>
</dbReference>
<dbReference type="RefSeq" id="WP_151142321.1">
    <property type="nucleotide sequence ID" value="NZ_WAGX01000004.1"/>
</dbReference>
<evidence type="ECO:0000256" key="3">
    <source>
        <dbReference type="ARBA" id="ARBA00022475"/>
    </source>
</evidence>
<evidence type="ECO:0000256" key="4">
    <source>
        <dbReference type="ARBA" id="ARBA00022692"/>
    </source>
</evidence>
<keyword evidence="6 8" id="KW-1133">Transmembrane helix</keyword>
<evidence type="ECO:0000256" key="8">
    <source>
        <dbReference type="SAM" id="Phobius"/>
    </source>
</evidence>
<organism evidence="9 10">
    <name type="scientific">Candidatus Galacturonatibacter soehngenii</name>
    <dbReference type="NCBI Taxonomy" id="2307010"/>
    <lineage>
        <taxon>Bacteria</taxon>
        <taxon>Bacillati</taxon>
        <taxon>Bacillota</taxon>
        <taxon>Clostridia</taxon>
        <taxon>Lachnospirales</taxon>
        <taxon>Lachnospiraceae</taxon>
        <taxon>Candidatus Galacturonatibacter</taxon>
    </lineage>
</organism>
<dbReference type="GO" id="GO:0008360">
    <property type="term" value="P:regulation of cell shape"/>
    <property type="evidence" value="ECO:0007669"/>
    <property type="project" value="UniProtKB-KW"/>
</dbReference>
<evidence type="ECO:0000313" key="9">
    <source>
        <dbReference type="EMBL" id="KAB1439630.1"/>
    </source>
</evidence>
<keyword evidence="7 8" id="KW-0472">Membrane</keyword>
<evidence type="ECO:0000256" key="1">
    <source>
        <dbReference type="ARBA" id="ARBA00004651"/>
    </source>
</evidence>
<gene>
    <name evidence="9" type="primary">mreD</name>
    <name evidence="9" type="ORF">F7O84_04370</name>
</gene>
<evidence type="ECO:0000256" key="7">
    <source>
        <dbReference type="ARBA" id="ARBA00023136"/>
    </source>
</evidence>
<comment type="subcellular location">
    <subcellularLocation>
        <location evidence="1">Cell membrane</location>
        <topology evidence="1">Multi-pass membrane protein</topology>
    </subcellularLocation>
</comment>
<dbReference type="InterPro" id="IPR007227">
    <property type="entry name" value="Cell_shape_determining_MreD"/>
</dbReference>
<dbReference type="InterPro" id="IPR017225">
    <property type="entry name" value="Cell_shape_determin_MreD_prd"/>
</dbReference>
<dbReference type="EMBL" id="WAGX01000004">
    <property type="protein sequence ID" value="KAB1439630.1"/>
    <property type="molecule type" value="Genomic_DNA"/>
</dbReference>
<keyword evidence="10" id="KW-1185">Reference proteome</keyword>
<evidence type="ECO:0000313" key="10">
    <source>
        <dbReference type="Proteomes" id="UP000461768"/>
    </source>
</evidence>
<dbReference type="OrthoDB" id="9796616at2"/>
<evidence type="ECO:0000256" key="6">
    <source>
        <dbReference type="ARBA" id="ARBA00022989"/>
    </source>
</evidence>
<dbReference type="Proteomes" id="UP000461768">
    <property type="component" value="Unassembled WGS sequence"/>
</dbReference>
<keyword evidence="5" id="KW-0133">Cell shape</keyword>
<comment type="similarity">
    <text evidence="2">Belongs to the MreD family.</text>
</comment>
<comment type="caution">
    <text evidence="9">The sequence shown here is derived from an EMBL/GenBank/DDBJ whole genome shotgun (WGS) entry which is preliminary data.</text>
</comment>
<proteinExistence type="inferred from homology"/>
<name>A0A7V7QM09_9FIRM</name>
<protein>
    <submittedName>
        <fullName evidence="9">Rod shape-determining protein MreD</fullName>
    </submittedName>
</protein>
<accession>A0A7V7QM09</accession>
<dbReference type="AlphaFoldDB" id="A0A7V7QM09"/>
<feature type="transmembrane region" description="Helical" evidence="8">
    <location>
        <begin position="52"/>
        <end position="80"/>
    </location>
</feature>
<feature type="transmembrane region" description="Helical" evidence="8">
    <location>
        <begin position="127"/>
        <end position="153"/>
    </location>
</feature>
<evidence type="ECO:0000256" key="5">
    <source>
        <dbReference type="ARBA" id="ARBA00022960"/>
    </source>
</evidence>
<keyword evidence="3" id="KW-1003">Cell membrane</keyword>
<feature type="transmembrane region" description="Helical" evidence="8">
    <location>
        <begin position="100"/>
        <end position="121"/>
    </location>
</feature>
<evidence type="ECO:0000256" key="2">
    <source>
        <dbReference type="ARBA" id="ARBA00007776"/>
    </source>
</evidence>
<keyword evidence="4 8" id="KW-0812">Transmembrane</keyword>